<feature type="domain" description="DNA-directed DNA polymerase family A palm" evidence="2">
    <location>
        <begin position="7"/>
        <end position="105"/>
    </location>
</feature>
<dbReference type="Gene3D" id="3.30.70.370">
    <property type="match status" value="1"/>
</dbReference>
<dbReference type="InterPro" id="IPR002298">
    <property type="entry name" value="DNA_polymerase_A"/>
</dbReference>
<accession>A0A7S2P520</accession>
<reference evidence="3" key="1">
    <citation type="submission" date="2021-01" db="EMBL/GenBank/DDBJ databases">
        <authorList>
            <person name="Corre E."/>
            <person name="Pelletier E."/>
            <person name="Niang G."/>
            <person name="Scheremetjew M."/>
            <person name="Finn R."/>
            <person name="Kale V."/>
            <person name="Holt S."/>
            <person name="Cochrane G."/>
            <person name="Meng A."/>
            <person name="Brown T."/>
            <person name="Cohen L."/>
        </authorList>
    </citation>
    <scope>NUCLEOTIDE SEQUENCE</scope>
    <source>
        <strain evidence="3">RCC3387</strain>
    </source>
</reference>
<dbReference type="GO" id="GO:0006302">
    <property type="term" value="P:double-strand break repair"/>
    <property type="evidence" value="ECO:0007669"/>
    <property type="project" value="TreeGrafter"/>
</dbReference>
<sequence>MLRRDAEPMYRNRSERAAVNFGIQGSAADIVTAAMLRLWKDACLQEFGFRLVMQVHDEFVLEGPEGHAQQALDRTAELMRRPFDLHNADFKFRVPLVVDARICRTLGDE</sequence>
<dbReference type="Pfam" id="PF00476">
    <property type="entry name" value="DNA_pol_A"/>
    <property type="match status" value="1"/>
</dbReference>
<evidence type="ECO:0000259" key="2">
    <source>
        <dbReference type="Pfam" id="PF00476"/>
    </source>
</evidence>
<dbReference type="InterPro" id="IPR001098">
    <property type="entry name" value="DNA-dir_DNA_pol_A_palm_dom"/>
</dbReference>
<dbReference type="PRINTS" id="PR00868">
    <property type="entry name" value="DNAPOLI"/>
</dbReference>
<gene>
    <name evidence="3" type="ORF">BRAN1462_LOCUS30130</name>
</gene>
<dbReference type="SUPFAM" id="SSF56672">
    <property type="entry name" value="DNA/RNA polymerases"/>
    <property type="match status" value="1"/>
</dbReference>
<name>A0A7S2P520_9DINO</name>
<dbReference type="GO" id="GO:0003677">
    <property type="term" value="F:DNA binding"/>
    <property type="evidence" value="ECO:0007669"/>
    <property type="project" value="InterPro"/>
</dbReference>
<protein>
    <recommendedName>
        <fullName evidence="2">DNA-directed DNA polymerase family A palm domain-containing protein</fullName>
    </recommendedName>
</protein>
<dbReference type="PANTHER" id="PTHR10133:SF27">
    <property type="entry name" value="DNA POLYMERASE NU"/>
    <property type="match status" value="1"/>
</dbReference>
<dbReference type="GO" id="GO:0006261">
    <property type="term" value="P:DNA-templated DNA replication"/>
    <property type="evidence" value="ECO:0007669"/>
    <property type="project" value="InterPro"/>
</dbReference>
<keyword evidence="1" id="KW-0235">DNA replication</keyword>
<dbReference type="AlphaFoldDB" id="A0A7S2P520"/>
<dbReference type="PANTHER" id="PTHR10133">
    <property type="entry name" value="DNA POLYMERASE I"/>
    <property type="match status" value="1"/>
</dbReference>
<proteinExistence type="predicted"/>
<dbReference type="InterPro" id="IPR043502">
    <property type="entry name" value="DNA/RNA_pol_sf"/>
</dbReference>
<dbReference type="GO" id="GO:0003887">
    <property type="term" value="F:DNA-directed DNA polymerase activity"/>
    <property type="evidence" value="ECO:0007669"/>
    <property type="project" value="InterPro"/>
</dbReference>
<dbReference type="EMBL" id="HBGW01047323">
    <property type="protein sequence ID" value="CAD9576508.1"/>
    <property type="molecule type" value="Transcribed_RNA"/>
</dbReference>
<organism evidence="3">
    <name type="scientific">Zooxanthella nutricula</name>
    <dbReference type="NCBI Taxonomy" id="1333877"/>
    <lineage>
        <taxon>Eukaryota</taxon>
        <taxon>Sar</taxon>
        <taxon>Alveolata</taxon>
        <taxon>Dinophyceae</taxon>
        <taxon>Peridiniales</taxon>
        <taxon>Peridiniales incertae sedis</taxon>
        <taxon>Zooxanthella</taxon>
    </lineage>
</organism>
<evidence type="ECO:0000256" key="1">
    <source>
        <dbReference type="ARBA" id="ARBA00022705"/>
    </source>
</evidence>
<evidence type="ECO:0000313" key="3">
    <source>
        <dbReference type="EMBL" id="CAD9576508.1"/>
    </source>
</evidence>